<gene>
    <name evidence="6" type="primary">cct-2</name>
    <name evidence="6" type="ORF">CEXT_700771</name>
</gene>
<keyword evidence="7" id="KW-1185">Reference proteome</keyword>
<dbReference type="Gene3D" id="3.50.7.10">
    <property type="entry name" value="GroEL"/>
    <property type="match status" value="1"/>
</dbReference>
<keyword evidence="2 5" id="KW-0547">Nucleotide-binding</keyword>
<dbReference type="InterPro" id="IPR027409">
    <property type="entry name" value="GroEL-like_apical_dom_sf"/>
</dbReference>
<comment type="caution">
    <text evidence="6">The sequence shown here is derived from an EMBL/GenBank/DDBJ whole genome shotgun (WGS) entry which is preliminary data.</text>
</comment>
<proteinExistence type="inferred from homology"/>
<dbReference type="GO" id="GO:0140662">
    <property type="term" value="F:ATP-dependent protein folding chaperone"/>
    <property type="evidence" value="ECO:0007669"/>
    <property type="project" value="InterPro"/>
</dbReference>
<keyword evidence="3 5" id="KW-0067">ATP-binding</keyword>
<dbReference type="InterPro" id="IPR027410">
    <property type="entry name" value="TCP-1-like_intermed_sf"/>
</dbReference>
<keyword evidence="4 5" id="KW-0143">Chaperone</keyword>
<dbReference type="Gene3D" id="3.30.260.10">
    <property type="entry name" value="TCP-1-like chaperonin intermediate domain"/>
    <property type="match status" value="1"/>
</dbReference>
<name>A0AAV4N9H4_CAEEX</name>
<dbReference type="PRINTS" id="PR00304">
    <property type="entry name" value="TCOMPLEXTCP1"/>
</dbReference>
<organism evidence="6 7">
    <name type="scientific">Caerostris extrusa</name>
    <name type="common">Bark spider</name>
    <name type="synonym">Caerostris bankana</name>
    <dbReference type="NCBI Taxonomy" id="172846"/>
    <lineage>
        <taxon>Eukaryota</taxon>
        <taxon>Metazoa</taxon>
        <taxon>Ecdysozoa</taxon>
        <taxon>Arthropoda</taxon>
        <taxon>Chelicerata</taxon>
        <taxon>Arachnida</taxon>
        <taxon>Araneae</taxon>
        <taxon>Araneomorphae</taxon>
        <taxon>Entelegynae</taxon>
        <taxon>Araneoidea</taxon>
        <taxon>Araneidae</taxon>
        <taxon>Caerostris</taxon>
    </lineage>
</organism>
<dbReference type="Gene3D" id="1.10.560.10">
    <property type="entry name" value="GroEL-like equatorial domain"/>
    <property type="match status" value="1"/>
</dbReference>
<accession>A0AAV4N9H4</accession>
<evidence type="ECO:0000256" key="2">
    <source>
        <dbReference type="ARBA" id="ARBA00022741"/>
    </source>
</evidence>
<evidence type="ECO:0000256" key="5">
    <source>
        <dbReference type="RuleBase" id="RU004187"/>
    </source>
</evidence>
<dbReference type="SUPFAM" id="SSF48592">
    <property type="entry name" value="GroEL equatorial domain-like"/>
    <property type="match status" value="1"/>
</dbReference>
<dbReference type="SUPFAM" id="SSF54849">
    <property type="entry name" value="GroEL-intermediate domain like"/>
    <property type="match status" value="1"/>
</dbReference>
<dbReference type="InterPro" id="IPR027413">
    <property type="entry name" value="GROEL-like_equatorial_sf"/>
</dbReference>
<reference evidence="6 7" key="1">
    <citation type="submission" date="2021-06" db="EMBL/GenBank/DDBJ databases">
        <title>Caerostris extrusa draft genome.</title>
        <authorList>
            <person name="Kono N."/>
            <person name="Arakawa K."/>
        </authorList>
    </citation>
    <scope>NUCLEOTIDE SEQUENCE [LARGE SCALE GENOMIC DNA]</scope>
</reference>
<dbReference type="GO" id="GO:0005524">
    <property type="term" value="F:ATP binding"/>
    <property type="evidence" value="ECO:0007669"/>
    <property type="project" value="UniProtKB-KW"/>
</dbReference>
<sequence>MHSSKHNINVFINRQLIYNYPEQLFADAGVMAIEHADFEGVERLALVTGEKLFPTLNAVKMSNWGKKCDRIEEVMIGEDHLLKFSGLPIGESCTIVLCGATEQILNEAERALHDVLCVLITTVQESLIVLGGGSTEMLMARRVLGKAAGNFWKESLAMEAYARALMQGPVLRRSERIKKLKEKKKLELQLRSRLIQSGQQQKTHFKCNNYQSARSMDLPTWYSYLVGNKQITNNRSGSSTRERRAGFESQGTNNVVRSPCIGCNENEVRSVHQYYRQPRVKRNDAQGQSRPIDVPLAENMIANSSNSHLVFGHSCKLFPPFGNLIDLMGRIASFWKKYYQNVITFQFQFEMPYESTDVKATKDGHWPRWIVGGSCPAIRFTLFFSYGL</sequence>
<dbReference type="AlphaFoldDB" id="A0AAV4N9H4"/>
<dbReference type="InterPro" id="IPR017998">
    <property type="entry name" value="Chaperone_TCP-1"/>
</dbReference>
<evidence type="ECO:0000256" key="4">
    <source>
        <dbReference type="ARBA" id="ARBA00023186"/>
    </source>
</evidence>
<evidence type="ECO:0000313" key="7">
    <source>
        <dbReference type="Proteomes" id="UP001054945"/>
    </source>
</evidence>
<evidence type="ECO:0000256" key="3">
    <source>
        <dbReference type="ARBA" id="ARBA00022840"/>
    </source>
</evidence>
<dbReference type="InterPro" id="IPR002423">
    <property type="entry name" value="Cpn60/GroEL/TCP-1"/>
</dbReference>
<dbReference type="Proteomes" id="UP001054945">
    <property type="component" value="Unassembled WGS sequence"/>
</dbReference>
<dbReference type="EMBL" id="BPLR01003103">
    <property type="protein sequence ID" value="GIX81166.1"/>
    <property type="molecule type" value="Genomic_DNA"/>
</dbReference>
<comment type="similarity">
    <text evidence="1 5">Belongs to the TCP-1 chaperonin family.</text>
</comment>
<dbReference type="PANTHER" id="PTHR11353">
    <property type="entry name" value="CHAPERONIN"/>
    <property type="match status" value="1"/>
</dbReference>
<protein>
    <submittedName>
        <fullName evidence="6">T-complex protein 1 subunit beta</fullName>
    </submittedName>
</protein>
<dbReference type="Pfam" id="PF00118">
    <property type="entry name" value="Cpn60_TCP1"/>
    <property type="match status" value="1"/>
</dbReference>
<evidence type="ECO:0000313" key="6">
    <source>
        <dbReference type="EMBL" id="GIX81166.1"/>
    </source>
</evidence>
<evidence type="ECO:0000256" key="1">
    <source>
        <dbReference type="ARBA" id="ARBA00008020"/>
    </source>
</evidence>
<dbReference type="SUPFAM" id="SSF52029">
    <property type="entry name" value="GroEL apical domain-like"/>
    <property type="match status" value="1"/>
</dbReference>